<reference evidence="1" key="1">
    <citation type="submission" date="2014-09" db="EMBL/GenBank/DDBJ databases">
        <authorList>
            <person name="Magalhaes I.L.F."/>
            <person name="Oliveira U."/>
            <person name="Santos F.R."/>
            <person name="Vidigal T.H.D.A."/>
            <person name="Brescovit A.D."/>
            <person name="Santos A.J."/>
        </authorList>
    </citation>
    <scope>NUCLEOTIDE SEQUENCE</scope>
    <source>
        <tissue evidence="1">Shoot tissue taken approximately 20 cm above the soil surface</tissue>
    </source>
</reference>
<reference evidence="1" key="2">
    <citation type="journal article" date="2015" name="Data Brief">
        <title>Shoot transcriptome of the giant reed, Arundo donax.</title>
        <authorList>
            <person name="Barrero R.A."/>
            <person name="Guerrero F.D."/>
            <person name="Moolhuijzen P."/>
            <person name="Goolsby J.A."/>
            <person name="Tidwell J."/>
            <person name="Bellgard S.E."/>
            <person name="Bellgard M.I."/>
        </authorList>
    </citation>
    <scope>NUCLEOTIDE SEQUENCE</scope>
    <source>
        <tissue evidence="1">Shoot tissue taken approximately 20 cm above the soil surface</tissue>
    </source>
</reference>
<accession>A0A0A9BV38</accession>
<organism evidence="1">
    <name type="scientific">Arundo donax</name>
    <name type="common">Giant reed</name>
    <name type="synonym">Donax arundinaceus</name>
    <dbReference type="NCBI Taxonomy" id="35708"/>
    <lineage>
        <taxon>Eukaryota</taxon>
        <taxon>Viridiplantae</taxon>
        <taxon>Streptophyta</taxon>
        <taxon>Embryophyta</taxon>
        <taxon>Tracheophyta</taxon>
        <taxon>Spermatophyta</taxon>
        <taxon>Magnoliopsida</taxon>
        <taxon>Liliopsida</taxon>
        <taxon>Poales</taxon>
        <taxon>Poaceae</taxon>
        <taxon>PACMAD clade</taxon>
        <taxon>Arundinoideae</taxon>
        <taxon>Arundineae</taxon>
        <taxon>Arundo</taxon>
    </lineage>
</organism>
<dbReference type="AlphaFoldDB" id="A0A0A9BV38"/>
<sequence>MVVRRARRERARYKVDVGERFVGIGVRMGKIGFSGISLEERGDILGFSNYFYFPTF</sequence>
<proteinExistence type="predicted"/>
<dbReference type="EMBL" id="GBRH01229956">
    <property type="protein sequence ID" value="JAD67939.1"/>
    <property type="molecule type" value="Transcribed_RNA"/>
</dbReference>
<name>A0A0A9BV38_ARUDO</name>
<evidence type="ECO:0000313" key="1">
    <source>
        <dbReference type="EMBL" id="JAD67939.1"/>
    </source>
</evidence>
<protein>
    <submittedName>
        <fullName evidence="1">Uncharacterized protein</fullName>
    </submittedName>
</protein>